<reference evidence="1" key="1">
    <citation type="submission" date="2021-06" db="EMBL/GenBank/DDBJ databases">
        <authorList>
            <person name="Kallberg Y."/>
            <person name="Tangrot J."/>
            <person name="Rosling A."/>
        </authorList>
    </citation>
    <scope>NUCLEOTIDE SEQUENCE</scope>
    <source>
        <strain evidence="1">MT106</strain>
    </source>
</reference>
<dbReference type="AlphaFoldDB" id="A0A9N8V6I2"/>
<dbReference type="InterPro" id="IPR042462">
    <property type="entry name" value="ARMC7"/>
</dbReference>
<dbReference type="InterPro" id="IPR016024">
    <property type="entry name" value="ARM-type_fold"/>
</dbReference>
<dbReference type="SUPFAM" id="SSF48371">
    <property type="entry name" value="ARM repeat"/>
    <property type="match status" value="1"/>
</dbReference>
<organism evidence="1 2">
    <name type="scientific">Ambispora gerdemannii</name>
    <dbReference type="NCBI Taxonomy" id="144530"/>
    <lineage>
        <taxon>Eukaryota</taxon>
        <taxon>Fungi</taxon>
        <taxon>Fungi incertae sedis</taxon>
        <taxon>Mucoromycota</taxon>
        <taxon>Glomeromycotina</taxon>
        <taxon>Glomeromycetes</taxon>
        <taxon>Archaeosporales</taxon>
        <taxon>Ambisporaceae</taxon>
        <taxon>Ambispora</taxon>
    </lineage>
</organism>
<keyword evidence="2" id="KW-1185">Reference proteome</keyword>
<dbReference type="Proteomes" id="UP000789831">
    <property type="component" value="Unassembled WGS sequence"/>
</dbReference>
<evidence type="ECO:0000313" key="2">
    <source>
        <dbReference type="Proteomes" id="UP000789831"/>
    </source>
</evidence>
<accession>A0A9N8V6I2</accession>
<evidence type="ECO:0000313" key="1">
    <source>
        <dbReference type="EMBL" id="CAG8439305.1"/>
    </source>
</evidence>
<sequence>MSAWRGTCIVKISGGHVLRPAISVVSGRFYCRLSGGGVPNHTLKLRLNDFVVQGNSSDYLKCTIKIFSLEAYQERSCASSDRQGRKAIPWIAGPQLEKRTGKYGTPRLEYLQELVNEYQTTTDIEAKHQILANLANFAYDPINYKFLCQLNVVDLFLDAITEPEEKIKEFENRAKEHIITSDGLPLIIDCLSSENENTVLSALATLMFLNISFSKSDIKSVFERVKQLSQTDNRKISNLAIVFLQDYLETDLVKESERNHNL</sequence>
<dbReference type="PANTHER" id="PTHR46263:SF1">
    <property type="entry name" value="ARMADILLO REPEAT-CONTAINING PROTEIN 7"/>
    <property type="match status" value="1"/>
</dbReference>
<name>A0A9N8V6I2_9GLOM</name>
<proteinExistence type="predicted"/>
<comment type="caution">
    <text evidence="1">The sequence shown here is derived from an EMBL/GenBank/DDBJ whole genome shotgun (WGS) entry which is preliminary data.</text>
</comment>
<dbReference type="OrthoDB" id="201709at2759"/>
<dbReference type="InterPro" id="IPR011989">
    <property type="entry name" value="ARM-like"/>
</dbReference>
<dbReference type="Gene3D" id="1.25.10.10">
    <property type="entry name" value="Leucine-rich Repeat Variant"/>
    <property type="match status" value="1"/>
</dbReference>
<dbReference type="EMBL" id="CAJVPL010000055">
    <property type="protein sequence ID" value="CAG8439305.1"/>
    <property type="molecule type" value="Genomic_DNA"/>
</dbReference>
<gene>
    <name evidence="1" type="ORF">AGERDE_LOCUS931</name>
</gene>
<protein>
    <submittedName>
        <fullName evidence="1">11442_t:CDS:1</fullName>
    </submittedName>
</protein>
<dbReference type="PANTHER" id="PTHR46263">
    <property type="entry name" value="ARMADILLO REPEAT-CONTAINING PROTEIN 7"/>
    <property type="match status" value="1"/>
</dbReference>